<dbReference type="AlphaFoldDB" id="A0A100WA35"/>
<dbReference type="Proteomes" id="UP000069443">
    <property type="component" value="Unassembled WGS sequence"/>
</dbReference>
<reference evidence="2" key="1">
    <citation type="journal article" date="2016" name="Genome Announc.">
        <title>Draft Genome Sequences of Five Rapidly Growing Mycobacterium Species, M. thermoresistibile, M. fortuitum subsp. acetamidolyticum, M. canariasense, M. brisbanense, and M. novocastrense.</title>
        <authorList>
            <person name="Katahira K."/>
            <person name="Ogura Y."/>
            <person name="Gotoh Y."/>
            <person name="Hayashi T."/>
        </authorList>
    </citation>
    <scope>NUCLEOTIDE SEQUENCE [LARGE SCALE GENOMIC DNA]</scope>
    <source>
        <strain evidence="2">JCM15298</strain>
    </source>
</reference>
<sequence length="61" mass="6414">MRNGTCKVCTGAVRHYPPPAGVDGPGAWAHLNRADWIDNPHDPDPTDEAIAAAQVPDPAAE</sequence>
<reference evidence="2" key="2">
    <citation type="submission" date="2016-02" db="EMBL/GenBank/DDBJ databases">
        <title>Draft genome sequence of five rapidly growing Mycobacterium species.</title>
        <authorList>
            <person name="Katahira K."/>
            <person name="Gotou Y."/>
            <person name="Iida K."/>
            <person name="Ogura Y."/>
            <person name="Hayashi T."/>
        </authorList>
    </citation>
    <scope>NUCLEOTIDE SEQUENCE [LARGE SCALE GENOMIC DNA]</scope>
    <source>
        <strain evidence="2">JCM15298</strain>
    </source>
</reference>
<organism evidence="1 2">
    <name type="scientific">Mycolicibacterium canariasense</name>
    <name type="common">Mycobacterium canariasense</name>
    <dbReference type="NCBI Taxonomy" id="228230"/>
    <lineage>
        <taxon>Bacteria</taxon>
        <taxon>Bacillati</taxon>
        <taxon>Actinomycetota</taxon>
        <taxon>Actinomycetes</taxon>
        <taxon>Mycobacteriales</taxon>
        <taxon>Mycobacteriaceae</taxon>
        <taxon>Mycolicibacterium</taxon>
    </lineage>
</organism>
<evidence type="ECO:0000313" key="1">
    <source>
        <dbReference type="EMBL" id="GAS94452.1"/>
    </source>
</evidence>
<evidence type="ECO:0000313" key="2">
    <source>
        <dbReference type="Proteomes" id="UP000069443"/>
    </source>
</evidence>
<gene>
    <name evidence="1" type="ORF">RMCC_1418</name>
</gene>
<keyword evidence="2" id="KW-1185">Reference proteome</keyword>
<dbReference type="EMBL" id="BCSY01000035">
    <property type="protein sequence ID" value="GAS94452.1"/>
    <property type="molecule type" value="Genomic_DNA"/>
</dbReference>
<name>A0A100WA35_MYCCR</name>
<comment type="caution">
    <text evidence="1">The sequence shown here is derived from an EMBL/GenBank/DDBJ whole genome shotgun (WGS) entry which is preliminary data.</text>
</comment>
<dbReference type="STRING" id="228230.RMCC_1418"/>
<proteinExistence type="predicted"/>
<accession>A0A100WA35</accession>
<protein>
    <submittedName>
        <fullName evidence="1">Uncharacterized protein</fullName>
    </submittedName>
</protein>